<organism evidence="7 8">
    <name type="scientific">Microlunatus capsulatus</name>
    <dbReference type="NCBI Taxonomy" id="99117"/>
    <lineage>
        <taxon>Bacteria</taxon>
        <taxon>Bacillati</taxon>
        <taxon>Actinomycetota</taxon>
        <taxon>Actinomycetes</taxon>
        <taxon>Propionibacteriales</taxon>
        <taxon>Propionibacteriaceae</taxon>
        <taxon>Microlunatus</taxon>
    </lineage>
</organism>
<keyword evidence="4" id="KW-0788">Thiol protease</keyword>
<accession>A0ABS4ZBA6</accession>
<feature type="domain" description="NlpC/P60" evidence="6">
    <location>
        <begin position="269"/>
        <end position="384"/>
    </location>
</feature>
<dbReference type="PROSITE" id="PS51935">
    <property type="entry name" value="NLPC_P60"/>
    <property type="match status" value="1"/>
</dbReference>
<proteinExistence type="inferred from homology"/>
<evidence type="ECO:0000313" key="7">
    <source>
        <dbReference type="EMBL" id="MBP2418344.1"/>
    </source>
</evidence>
<sequence>MTSRRREADHDDLRSRAVRSSRTVRKSVIGLSTLALTVASFIPATTSASAAPTAVTIAEAKAQIEQLEVEASAIDQEWVGVKQELDAGRAKLAAKQVDVKVQTAKVAQVKRQVGQVALAQFQNRNVDTAAQIFFNSDSDNFMSQISTVEKVSENQNTVLQDFQEQQAALAELQHSSETDLATLAEQEKQLAALRAESDAKVAESKKVLARLTEAERAAIAAAEKKAADEARAKAEAAEKASSTGSGTTGTGTTSTTTDTTSGTAAVSGSSRGAKAVAFAKSQLGKPYRFGATGPAAYDCSGLTGAAWKAVGVTLPRTSQTQIGVGRSVSRDALQPGDLVFYYSGITHVALYVGGGQIIHAPNSRSSVKYADVDSMPWAGARRPG</sequence>
<dbReference type="InterPro" id="IPR051794">
    <property type="entry name" value="PG_Endopeptidase_C40"/>
</dbReference>
<name>A0ABS4ZBA6_9ACTN</name>
<dbReference type="InterPro" id="IPR000064">
    <property type="entry name" value="NLP_P60_dom"/>
</dbReference>
<keyword evidence="3 7" id="KW-0378">Hydrolase</keyword>
<protein>
    <submittedName>
        <fullName evidence="7">Cell wall-associated NlpC family hydrolase</fullName>
    </submittedName>
</protein>
<feature type="compositionally biased region" description="Low complexity" evidence="5">
    <location>
        <begin position="239"/>
        <end position="267"/>
    </location>
</feature>
<evidence type="ECO:0000256" key="4">
    <source>
        <dbReference type="ARBA" id="ARBA00022807"/>
    </source>
</evidence>
<evidence type="ECO:0000259" key="6">
    <source>
        <dbReference type="PROSITE" id="PS51935"/>
    </source>
</evidence>
<keyword evidence="2" id="KW-0645">Protease</keyword>
<keyword evidence="8" id="KW-1185">Reference proteome</keyword>
<evidence type="ECO:0000256" key="2">
    <source>
        <dbReference type="ARBA" id="ARBA00022670"/>
    </source>
</evidence>
<dbReference type="Gene3D" id="3.90.1720.10">
    <property type="entry name" value="endopeptidase domain like (from Nostoc punctiforme)"/>
    <property type="match status" value="1"/>
</dbReference>
<dbReference type="GO" id="GO:0016787">
    <property type="term" value="F:hydrolase activity"/>
    <property type="evidence" value="ECO:0007669"/>
    <property type="project" value="UniProtKB-KW"/>
</dbReference>
<dbReference type="Gene3D" id="6.10.250.3150">
    <property type="match status" value="1"/>
</dbReference>
<evidence type="ECO:0000256" key="3">
    <source>
        <dbReference type="ARBA" id="ARBA00022801"/>
    </source>
</evidence>
<gene>
    <name evidence="7" type="ORF">JOF54_003266</name>
</gene>
<dbReference type="RefSeq" id="WP_210057762.1">
    <property type="nucleotide sequence ID" value="NZ_BAAAMH010000033.1"/>
</dbReference>
<comment type="caution">
    <text evidence="7">The sequence shown here is derived from an EMBL/GenBank/DDBJ whole genome shotgun (WGS) entry which is preliminary data.</text>
</comment>
<feature type="region of interest" description="Disordered" evidence="5">
    <location>
        <begin position="230"/>
        <end position="267"/>
    </location>
</feature>
<evidence type="ECO:0000256" key="1">
    <source>
        <dbReference type="ARBA" id="ARBA00007074"/>
    </source>
</evidence>
<dbReference type="EMBL" id="JAGIOB010000001">
    <property type="protein sequence ID" value="MBP2418344.1"/>
    <property type="molecule type" value="Genomic_DNA"/>
</dbReference>
<dbReference type="InterPro" id="IPR038765">
    <property type="entry name" value="Papain-like_cys_pep_sf"/>
</dbReference>
<comment type="similarity">
    <text evidence="1">Belongs to the peptidase C40 family.</text>
</comment>
<dbReference type="PANTHER" id="PTHR47359:SF3">
    <property type="entry name" value="NLP_P60 DOMAIN-CONTAINING PROTEIN-RELATED"/>
    <property type="match status" value="1"/>
</dbReference>
<dbReference type="Proteomes" id="UP000758168">
    <property type="component" value="Unassembled WGS sequence"/>
</dbReference>
<reference evidence="7 8" key="1">
    <citation type="submission" date="2021-03" db="EMBL/GenBank/DDBJ databases">
        <title>Sequencing the genomes of 1000 actinobacteria strains.</title>
        <authorList>
            <person name="Klenk H.-P."/>
        </authorList>
    </citation>
    <scope>NUCLEOTIDE SEQUENCE [LARGE SCALE GENOMIC DNA]</scope>
    <source>
        <strain evidence="7 8">DSM 12936</strain>
    </source>
</reference>
<evidence type="ECO:0000313" key="8">
    <source>
        <dbReference type="Proteomes" id="UP000758168"/>
    </source>
</evidence>
<dbReference type="Pfam" id="PF00877">
    <property type="entry name" value="NLPC_P60"/>
    <property type="match status" value="1"/>
</dbReference>
<evidence type="ECO:0000256" key="5">
    <source>
        <dbReference type="SAM" id="MobiDB-lite"/>
    </source>
</evidence>
<dbReference type="SUPFAM" id="SSF54001">
    <property type="entry name" value="Cysteine proteinases"/>
    <property type="match status" value="1"/>
</dbReference>
<dbReference type="PANTHER" id="PTHR47359">
    <property type="entry name" value="PEPTIDOGLYCAN DL-ENDOPEPTIDASE CWLO"/>
    <property type="match status" value="1"/>
</dbReference>